<dbReference type="InterPro" id="IPR049730">
    <property type="entry name" value="SNF2/RAD54-like_C"/>
</dbReference>
<feature type="domain" description="Fibronectin type-III" evidence="14">
    <location>
        <begin position="1727"/>
        <end position="1819"/>
    </location>
</feature>
<keyword evidence="3" id="KW-0732">Signal</keyword>
<dbReference type="PROSITE" id="PS50835">
    <property type="entry name" value="IG_LIKE"/>
    <property type="match status" value="6"/>
</dbReference>
<dbReference type="CDD" id="cd00096">
    <property type="entry name" value="Ig"/>
    <property type="match status" value="1"/>
</dbReference>
<evidence type="ECO:0000259" key="15">
    <source>
        <dbReference type="PROSITE" id="PS51194"/>
    </source>
</evidence>
<dbReference type="PROSITE" id="PS51194">
    <property type="entry name" value="HELICASE_CTER"/>
    <property type="match status" value="1"/>
</dbReference>
<keyword evidence="8 12" id="KW-0472">Membrane</keyword>
<dbReference type="GO" id="GO:0016020">
    <property type="term" value="C:membrane"/>
    <property type="evidence" value="ECO:0007669"/>
    <property type="project" value="UniProtKB-SubCell"/>
</dbReference>
<evidence type="ECO:0000256" key="10">
    <source>
        <dbReference type="ARBA" id="ARBA00023319"/>
    </source>
</evidence>
<feature type="domain" description="Fibronectin type-III" evidence="14">
    <location>
        <begin position="1238"/>
        <end position="1338"/>
    </location>
</feature>
<dbReference type="InterPro" id="IPR013783">
    <property type="entry name" value="Ig-like_fold"/>
</dbReference>
<dbReference type="Gene3D" id="3.40.50.10810">
    <property type="entry name" value="Tandem AAA-ATPase domain"/>
    <property type="match status" value="2"/>
</dbReference>
<dbReference type="InterPro" id="IPR036116">
    <property type="entry name" value="FN3_sf"/>
</dbReference>
<dbReference type="Pfam" id="PF00271">
    <property type="entry name" value="Helicase_C"/>
    <property type="match status" value="1"/>
</dbReference>
<dbReference type="GO" id="GO:0007155">
    <property type="term" value="P:cell adhesion"/>
    <property type="evidence" value="ECO:0007669"/>
    <property type="project" value="UniProtKB-KW"/>
</dbReference>
<keyword evidence="2 12" id="KW-0812">Transmembrane</keyword>
<gene>
    <name evidence="16" type="ORF">KR093_010752</name>
</gene>
<evidence type="ECO:0000256" key="5">
    <source>
        <dbReference type="ARBA" id="ARBA00022801"/>
    </source>
</evidence>
<dbReference type="Pfam" id="PF25059">
    <property type="entry name" value="FN3_DSCAM-DSCAML_C"/>
    <property type="match status" value="1"/>
</dbReference>
<feature type="compositionally biased region" description="Low complexity" evidence="11">
    <location>
        <begin position="838"/>
        <end position="853"/>
    </location>
</feature>
<dbReference type="GO" id="GO:0048812">
    <property type="term" value="P:neuron projection morphogenesis"/>
    <property type="evidence" value="ECO:0007669"/>
    <property type="project" value="UniProtKB-ARBA"/>
</dbReference>
<dbReference type="SMART" id="SM00490">
    <property type="entry name" value="HELICc"/>
    <property type="match status" value="1"/>
</dbReference>
<accession>A0AAD4PPA6</accession>
<feature type="domain" description="Fibronectin type-III" evidence="14">
    <location>
        <begin position="1125"/>
        <end position="1233"/>
    </location>
</feature>
<dbReference type="CDD" id="cd20956">
    <property type="entry name" value="IgI_4_Dscam"/>
    <property type="match status" value="1"/>
</dbReference>
<evidence type="ECO:0000256" key="12">
    <source>
        <dbReference type="SAM" id="Phobius"/>
    </source>
</evidence>
<keyword evidence="9" id="KW-1015">Disulfide bond</keyword>
<dbReference type="GO" id="GO:0005524">
    <property type="term" value="F:ATP binding"/>
    <property type="evidence" value="ECO:0007669"/>
    <property type="project" value="InterPro"/>
</dbReference>
<organism evidence="16 17">
    <name type="scientific">Drosophila rubida</name>
    <dbReference type="NCBI Taxonomy" id="30044"/>
    <lineage>
        <taxon>Eukaryota</taxon>
        <taxon>Metazoa</taxon>
        <taxon>Ecdysozoa</taxon>
        <taxon>Arthropoda</taxon>
        <taxon>Hexapoda</taxon>
        <taxon>Insecta</taxon>
        <taxon>Pterygota</taxon>
        <taxon>Neoptera</taxon>
        <taxon>Endopterygota</taxon>
        <taxon>Diptera</taxon>
        <taxon>Brachycera</taxon>
        <taxon>Muscomorpha</taxon>
        <taxon>Ephydroidea</taxon>
        <taxon>Drosophilidae</taxon>
        <taxon>Drosophila</taxon>
    </lineage>
</organism>
<dbReference type="SMART" id="SM00060">
    <property type="entry name" value="FN3"/>
    <property type="match status" value="6"/>
</dbReference>
<dbReference type="Gene3D" id="2.60.40.10">
    <property type="entry name" value="Immunoglobulins"/>
    <property type="match status" value="13"/>
</dbReference>
<dbReference type="SUPFAM" id="SSF48726">
    <property type="entry name" value="Immunoglobulin"/>
    <property type="match status" value="6"/>
</dbReference>
<proteinExistence type="predicted"/>
<evidence type="ECO:0000313" key="17">
    <source>
        <dbReference type="Proteomes" id="UP001200034"/>
    </source>
</evidence>
<feature type="domain" description="Fibronectin type-III" evidence="14">
    <location>
        <begin position="1343"/>
        <end position="1439"/>
    </location>
</feature>
<dbReference type="PANTHER" id="PTHR13817:SF166">
    <property type="entry name" value="NEURONAL IGCAM-RELATED"/>
    <property type="match status" value="1"/>
</dbReference>
<evidence type="ECO:0000256" key="4">
    <source>
        <dbReference type="ARBA" id="ARBA00022737"/>
    </source>
</evidence>
<keyword evidence="7 12" id="KW-1133">Transmembrane helix</keyword>
<sequence>MLRMDQLAKETRAAQEAETERVRRLEQKQKTLTKTLKNKSPQPNALILDYLEKTKTFVQVHEDIVKLLKPHQIDGLKFMYDSCYGGIDHSRKTSGSGCILAHCMGLDYSMVNFIKPLYLGTEKEFANLYANPIKNGQHKDSSKKDITVMKQRSFVLHKKLSNFVQRKEAELLKTFLPQKFEYVLFIPMTAVQNKLYEYILEAIASRGDSRGKSLITDYTVLRKQKNKKDTKRVGVPHSDDDQPDDIYDSQTDIPSSYTASTTWISGQDYYRLDGKTPKHIRHDMIKRFNNEANRRARVFLISAKAGGQGINLIGANRVIILDTSWNPSSDQQNIFRIFRLGQKKNCYIYRLIAMGTMEEKVYTRSVTKQAMSFRVVDEQQIDRHYNMAELAELYTLTKPVQSERTMPVLPKDTILAHLLRQSELVYKYHEHDSLLENKVEQELSEQEKADAWHTYERELQMNLVVYQHYEPEVQNPGGFIGSNVLIKCNIPSFVKEYVTVTSWLQETNFNIYPSLEGEMRELVPPIMNDKTVTLTSRVGDPLVLACVAYANPKPTYSTSGFPKTQISWFKDGKTLRSGARVRLLSKEHIRITSIVKEDKGMYQCIIKNDIESTQSSAELRLGEVSPQLLYKFIEQTMQPGPSVSLKCSASGNPTPKIVWHLDGFPLPNNDRLMIGQYVTTFGDVISHVNISAVKSEDGGDYECKAISRAGEASHSARLNIYGMPYIRHMPKLSAVAGKVFALKCPIAGYPIESVYIEKVPPKITPFSFARDLNVGDRTSIQCVIGTGDLPLSFTWLKDGIPLPQAANAATTATVDSVSGGLKGTGGAAGLLGSGTGSHLTHSSYSSPSSASEHVANTMNDNGRSGGESNGQVTIRQNDDFTSALSITSVTRDQSGTYTCRVQNDAATVTHSAQLKVNVPPRWILKPTDQDAILGNAVIVSCKADGFPLPTIQWKQSIGDTGEYRDLSFAMDNVNSHAVLVAHSNGSLMISKVNREHEGSYLCQASNGIGAGLSTLIKLTVHVGPSVTVSKKQLSIRRGERITLRCEANGDQPLEISWRSKAIRIDPSYDIRYHIKNSPLARGVSSELTILQTVLTDRGEYTCIASNAYGRDRSVIHVQVQEPPNFPVNLHVRDLGSRSVTLAWSPNDQDSVILGGGGGNNRDSQPISNYILQYKKAGDVWHEHNNQKLLPGDRTTAQLGSLRPAQVYHIRLFAENHLGTSAPSDVLFVQTDSEVPSAPPQDVTSEPLGPQQLLITWRAPVRDSWNGELLGYTISYQKQSTPDSVANHTKVGNLLTEGLNDFRLTGLEKYTQYGITVSAFNVKGDGPPSEVALGHTLEDVPSAAPRSVTCIALTAQNIQISWQSPPKELSHGIIQGYKLLYEPGLLESEYSVRETKITSALSTVLHGLQPYTNYSVQVLAFTRAGEGVSSPPVSCITEEAVPDAPELVKSAVSTESSVIISWLPPRRLNGLITKYNVYIRILEKGQELKILKEMLPAHNRHFEAKDLNFRETYEAWVTASTRVGQGPSTPVIKLVPSTSIPAAIISFSQTLHVNWKSDIKLPCVFVGNPKASAEWKILNNRAKKQFPLEVSNDNTLSLRNIQRNHEGNYSCVARNPIGSDHIVYQLYVQVPPAAPIVSVNSVQKNSVSIQWRVDDIGGAPIKGYTLTYRRDASDWEEIQIDRRVTSYMLEDLQCGTKYMFTMNTYNKIGSSAASSTVSAQTKGNKPFAPHKHSFLRSNTTSVILDLSSWQDGGCPILHYSIEFKRYKSSSDWIIVSNKIETNTRYSIGDLEPGTAYNLRVTANNNAGSTTKEFYFETQNLIGFSGGLGNDEIPDDQQTVFSDAHLIAVIISSIFGTILALIGAFICFKNCE</sequence>
<comment type="caution">
    <text evidence="16">The sequence shown here is derived from an EMBL/GenBank/DDBJ whole genome shotgun (WGS) entry which is preliminary data.</text>
</comment>
<dbReference type="InterPro" id="IPR038718">
    <property type="entry name" value="SNF2-like_sf"/>
</dbReference>
<dbReference type="InterPro" id="IPR003599">
    <property type="entry name" value="Ig_sub"/>
</dbReference>
<dbReference type="InterPro" id="IPR050964">
    <property type="entry name" value="Striated_Muscle_Regulatory"/>
</dbReference>
<dbReference type="FunFam" id="2.60.40.10:FF:000093">
    <property type="entry name" value="Down syndrome cell adhesion molecule, isoform B"/>
    <property type="match status" value="1"/>
</dbReference>
<dbReference type="PANTHER" id="PTHR13817">
    <property type="entry name" value="TITIN"/>
    <property type="match status" value="1"/>
</dbReference>
<dbReference type="Gene3D" id="1.20.120.850">
    <property type="entry name" value="SWI2/SNF2 ATPases, N-terminal domain"/>
    <property type="match status" value="1"/>
</dbReference>
<keyword evidence="5" id="KW-0378">Hydrolase</keyword>
<feature type="region of interest" description="Disordered" evidence="11">
    <location>
        <begin position="1"/>
        <end position="23"/>
    </location>
</feature>
<dbReference type="FunFam" id="2.60.40.10:FF:000017">
    <property type="entry name" value="Down syndrome cell adhesion molecule b"/>
    <property type="match status" value="1"/>
</dbReference>
<feature type="domain" description="Fibronectin type-III" evidence="14">
    <location>
        <begin position="1443"/>
        <end position="1541"/>
    </location>
</feature>
<feature type="domain" description="Ig-like" evidence="13">
    <location>
        <begin position="1024"/>
        <end position="1120"/>
    </location>
</feature>
<dbReference type="Pfam" id="PF00176">
    <property type="entry name" value="SNF2-rel_dom"/>
    <property type="match status" value="1"/>
</dbReference>
<dbReference type="Gene3D" id="3.40.50.300">
    <property type="entry name" value="P-loop containing nucleotide triphosphate hydrolases"/>
    <property type="match status" value="1"/>
</dbReference>
<feature type="region of interest" description="Disordered" evidence="11">
    <location>
        <begin position="838"/>
        <end position="873"/>
    </location>
</feature>
<dbReference type="CDD" id="cd00063">
    <property type="entry name" value="FN3"/>
    <property type="match status" value="6"/>
</dbReference>
<feature type="domain" description="Ig-like" evidence="13">
    <location>
        <begin position="1529"/>
        <end position="1628"/>
    </location>
</feature>
<dbReference type="FunFam" id="2.60.40.10:FF:000028">
    <property type="entry name" value="Neuronal cell adhesion molecule"/>
    <property type="match status" value="1"/>
</dbReference>
<feature type="domain" description="Ig-like" evidence="13">
    <location>
        <begin position="761"/>
        <end position="915"/>
    </location>
</feature>
<dbReference type="SUPFAM" id="SSF52540">
    <property type="entry name" value="P-loop containing nucleoside triphosphate hydrolases"/>
    <property type="match status" value="1"/>
</dbReference>
<dbReference type="InterPro" id="IPR003961">
    <property type="entry name" value="FN3_dom"/>
</dbReference>
<keyword evidence="6" id="KW-0130">Cell adhesion</keyword>
<feature type="domain" description="Ig-like" evidence="13">
    <location>
        <begin position="626"/>
        <end position="719"/>
    </location>
</feature>
<feature type="region of interest" description="Disordered" evidence="11">
    <location>
        <begin position="226"/>
        <end position="251"/>
    </location>
</feature>
<dbReference type="InterPro" id="IPR036179">
    <property type="entry name" value="Ig-like_dom_sf"/>
</dbReference>
<dbReference type="InterPro" id="IPR000330">
    <property type="entry name" value="SNF2_N"/>
</dbReference>
<feature type="domain" description="Helicase C-terminal" evidence="15">
    <location>
        <begin position="194"/>
        <end position="389"/>
    </location>
</feature>
<dbReference type="InterPro" id="IPR027417">
    <property type="entry name" value="P-loop_NTPase"/>
</dbReference>
<dbReference type="PROSITE" id="PS50853">
    <property type="entry name" value="FN3"/>
    <property type="match status" value="6"/>
</dbReference>
<dbReference type="GO" id="GO:0016787">
    <property type="term" value="F:hydrolase activity"/>
    <property type="evidence" value="ECO:0007669"/>
    <property type="project" value="UniProtKB-KW"/>
</dbReference>
<reference evidence="16" key="1">
    <citation type="journal article" date="2021" name="Mol. Ecol. Resour.">
        <title>Phylogenomic analyses of the genus Drosophila reveals genomic signals of climate adaptation.</title>
        <authorList>
            <person name="Li F."/>
            <person name="Rane R.V."/>
            <person name="Luria V."/>
            <person name="Xiong Z."/>
            <person name="Chen J."/>
            <person name="Li Z."/>
            <person name="Catullo R.A."/>
            <person name="Griffin P.C."/>
            <person name="Schiffer M."/>
            <person name="Pearce S."/>
            <person name="Lee S.F."/>
            <person name="McElroy K."/>
            <person name="Stocker A."/>
            <person name="Shirriffs J."/>
            <person name="Cockerell F."/>
            <person name="Coppin C."/>
            <person name="Sgro C.M."/>
            <person name="Karger A."/>
            <person name="Cain J.W."/>
            <person name="Weber J.A."/>
            <person name="Santpere G."/>
            <person name="Kirschner M.W."/>
            <person name="Hoffmann A.A."/>
            <person name="Oakeshott J.G."/>
            <person name="Zhang G."/>
        </authorList>
    </citation>
    <scope>NUCLEOTIDE SEQUENCE</scope>
    <source>
        <strain evidence="16">BGI-SZ-2011g</strain>
    </source>
</reference>
<dbReference type="Proteomes" id="UP001200034">
    <property type="component" value="Unassembled WGS sequence"/>
</dbReference>
<dbReference type="FunFam" id="2.60.40.10:FF:000104">
    <property type="entry name" value="Down syndrome cell adhesion molecule b"/>
    <property type="match status" value="1"/>
</dbReference>
<dbReference type="Pfam" id="PF13927">
    <property type="entry name" value="Ig_3"/>
    <property type="match status" value="2"/>
</dbReference>
<evidence type="ECO:0000256" key="11">
    <source>
        <dbReference type="SAM" id="MobiDB-lite"/>
    </source>
</evidence>
<dbReference type="InterPro" id="IPR003598">
    <property type="entry name" value="Ig_sub2"/>
</dbReference>
<evidence type="ECO:0000256" key="6">
    <source>
        <dbReference type="ARBA" id="ARBA00022889"/>
    </source>
</evidence>
<feature type="domain" description="Fibronectin type-III" evidence="14">
    <location>
        <begin position="1630"/>
        <end position="1723"/>
    </location>
</feature>
<evidence type="ECO:0000256" key="3">
    <source>
        <dbReference type="ARBA" id="ARBA00022729"/>
    </source>
</evidence>
<evidence type="ECO:0000256" key="1">
    <source>
        <dbReference type="ARBA" id="ARBA00004167"/>
    </source>
</evidence>
<keyword evidence="4" id="KW-0677">Repeat</keyword>
<evidence type="ECO:0000313" key="16">
    <source>
        <dbReference type="EMBL" id="KAH8378332.1"/>
    </source>
</evidence>
<feature type="transmembrane region" description="Helical" evidence="12">
    <location>
        <begin position="1844"/>
        <end position="1866"/>
    </location>
</feature>
<feature type="domain" description="Ig-like" evidence="13">
    <location>
        <begin position="920"/>
        <end position="1019"/>
    </location>
</feature>
<evidence type="ECO:0000256" key="7">
    <source>
        <dbReference type="ARBA" id="ARBA00022989"/>
    </source>
</evidence>
<protein>
    <recommendedName>
        <fullName evidence="18">Down syndrome cell adhesion molecule-like protein Dscam2</fullName>
    </recommendedName>
</protein>
<name>A0AAD4PPA6_9MUSC</name>
<feature type="domain" description="Ig-like" evidence="13">
    <location>
        <begin position="524"/>
        <end position="620"/>
    </location>
</feature>
<dbReference type="InterPro" id="IPR056754">
    <property type="entry name" value="DSCAM/DSCAML_C"/>
</dbReference>
<evidence type="ECO:0000256" key="8">
    <source>
        <dbReference type="ARBA" id="ARBA00023136"/>
    </source>
</evidence>
<dbReference type="Pfam" id="PF00041">
    <property type="entry name" value="fn3"/>
    <property type="match status" value="4"/>
</dbReference>
<dbReference type="EMBL" id="JAJJHW010001127">
    <property type="protein sequence ID" value="KAH8378332.1"/>
    <property type="molecule type" value="Genomic_DNA"/>
</dbReference>
<evidence type="ECO:0000256" key="2">
    <source>
        <dbReference type="ARBA" id="ARBA00022692"/>
    </source>
</evidence>
<keyword evidence="10" id="KW-0393">Immunoglobulin domain</keyword>
<dbReference type="InterPro" id="IPR001650">
    <property type="entry name" value="Helicase_C-like"/>
</dbReference>
<dbReference type="SMART" id="SM00409">
    <property type="entry name" value="IG"/>
    <property type="match status" value="6"/>
</dbReference>
<evidence type="ECO:0000259" key="13">
    <source>
        <dbReference type="PROSITE" id="PS50835"/>
    </source>
</evidence>
<dbReference type="SUPFAM" id="SSF49265">
    <property type="entry name" value="Fibronectin type III"/>
    <property type="match status" value="4"/>
</dbReference>
<dbReference type="Pfam" id="PF07679">
    <property type="entry name" value="I-set"/>
    <property type="match status" value="4"/>
</dbReference>
<evidence type="ECO:0008006" key="18">
    <source>
        <dbReference type="Google" id="ProtNLM"/>
    </source>
</evidence>
<dbReference type="InterPro" id="IPR013098">
    <property type="entry name" value="Ig_I-set"/>
</dbReference>
<comment type="subcellular location">
    <subcellularLocation>
        <location evidence="1">Membrane</location>
        <topology evidence="1">Single-pass membrane protein</topology>
    </subcellularLocation>
</comment>
<dbReference type="InterPro" id="IPR007110">
    <property type="entry name" value="Ig-like_dom"/>
</dbReference>
<dbReference type="SMART" id="SM00408">
    <property type="entry name" value="IGc2"/>
    <property type="match status" value="6"/>
</dbReference>
<evidence type="ECO:0000259" key="14">
    <source>
        <dbReference type="PROSITE" id="PS50853"/>
    </source>
</evidence>
<evidence type="ECO:0000256" key="9">
    <source>
        <dbReference type="ARBA" id="ARBA00023157"/>
    </source>
</evidence>
<dbReference type="CDD" id="cd18793">
    <property type="entry name" value="SF2_C_SNF"/>
    <property type="match status" value="1"/>
</dbReference>
<keyword evidence="17" id="KW-1185">Reference proteome</keyword>